<accession>A0A7R9KLB0</accession>
<evidence type="ECO:0000313" key="2">
    <source>
        <dbReference type="Proteomes" id="UP000759131"/>
    </source>
</evidence>
<gene>
    <name evidence="1" type="ORF">OSB1V03_LOCUS5725</name>
</gene>
<name>A0A7R9KLB0_9ACAR</name>
<dbReference type="Proteomes" id="UP000759131">
    <property type="component" value="Unassembled WGS sequence"/>
</dbReference>
<dbReference type="InterPro" id="IPR017850">
    <property type="entry name" value="Alkaline_phosphatase_core_sf"/>
</dbReference>
<protein>
    <submittedName>
        <fullName evidence="1">Uncharacterized protein</fullName>
    </submittedName>
</protein>
<keyword evidence="2" id="KW-1185">Reference proteome</keyword>
<organism evidence="1">
    <name type="scientific">Medioppia subpectinata</name>
    <dbReference type="NCBI Taxonomy" id="1979941"/>
    <lineage>
        <taxon>Eukaryota</taxon>
        <taxon>Metazoa</taxon>
        <taxon>Ecdysozoa</taxon>
        <taxon>Arthropoda</taxon>
        <taxon>Chelicerata</taxon>
        <taxon>Arachnida</taxon>
        <taxon>Acari</taxon>
        <taxon>Acariformes</taxon>
        <taxon>Sarcoptiformes</taxon>
        <taxon>Oribatida</taxon>
        <taxon>Brachypylina</taxon>
        <taxon>Oppioidea</taxon>
        <taxon>Oppiidae</taxon>
        <taxon>Medioppia</taxon>
    </lineage>
</organism>
<dbReference type="EMBL" id="CAJPIZ010002951">
    <property type="protein sequence ID" value="CAG2105720.1"/>
    <property type="molecule type" value="Genomic_DNA"/>
</dbReference>
<evidence type="ECO:0000313" key="1">
    <source>
        <dbReference type="EMBL" id="CAD7625290.1"/>
    </source>
</evidence>
<dbReference type="Gene3D" id="3.40.720.10">
    <property type="entry name" value="Alkaline Phosphatase, subunit A"/>
    <property type="match status" value="1"/>
</dbReference>
<dbReference type="AlphaFoldDB" id="A0A7R9KLB0"/>
<dbReference type="PANTHER" id="PTHR10974">
    <property type="entry name" value="FI08016P-RELATED"/>
    <property type="match status" value="1"/>
</dbReference>
<dbReference type="InterPro" id="IPR004245">
    <property type="entry name" value="DUF229"/>
</dbReference>
<dbReference type="Pfam" id="PF02995">
    <property type="entry name" value="DUF229"/>
    <property type="match status" value="1"/>
</dbReference>
<dbReference type="PANTHER" id="PTHR10974:SF1">
    <property type="entry name" value="FI08016P-RELATED"/>
    <property type="match status" value="1"/>
</dbReference>
<dbReference type="EMBL" id="OC857526">
    <property type="protein sequence ID" value="CAD7625290.1"/>
    <property type="molecule type" value="Genomic_DNA"/>
</dbReference>
<dbReference type="FunFam" id="3.40.720.10:FF:000017">
    <property type="entry name" value="Predicted protein"/>
    <property type="match status" value="1"/>
</dbReference>
<dbReference type="OrthoDB" id="6412187at2759"/>
<reference evidence="1" key="1">
    <citation type="submission" date="2020-11" db="EMBL/GenBank/DDBJ databases">
        <authorList>
            <person name="Tran Van P."/>
        </authorList>
    </citation>
    <scope>NUCLEOTIDE SEQUENCE</scope>
</reference>
<sequence length="553" mass="64900">MIEWPVFDAETRPLYRNHSGRRVKCRSPESQYLTIRRINHTAIDIKYLANTQSLPQCFATELSRIKGLESRVMYGLKVGPIEGSVDLSKWDAVRVECYTIKNTTQKLESNNYIKNKYKVVDRIVPLIPAKRSDETMNYKTRTSGKQDGRPNVLMLGIDSISWLSFKRHFSLTKTLAEKHDFYPIYGYNKIGDNTFPNLMAILTGNFYHHFWNESMRTTKYFDDLPFVWKHFSRHDYMTALIEDMPRYSLFNFNRKGFVDKPTDYYLRPVSVAIDRQLKRHCYKDGMEIEFYYNYTYDLVDAMRSRQQKYFAFVFMAHLTHNNANYAGYADLPVYELLSKLFDNNLLNDTIVFLYSDHGIRFGKIRSTASGTVEERLPFVYIYLPKAYKTESIDKNLRINARRLTTPFDIYATLRHIANGEAEPNLSHGMSLFNEIPANRSCDSEQISEHWCTCAQQQHQLKSYQNITFIANFVVFEVNRLLKPVSNLCKKLLLNQIESAFESRRTQTHYEKYYLIKLETWDGIELPTNRSSKWLPKGIKRQGMSDLSVMATLV</sequence>
<dbReference type="CDD" id="cd16021">
    <property type="entry name" value="ALP_like"/>
    <property type="match status" value="1"/>
</dbReference>
<proteinExistence type="predicted"/>
<dbReference type="GO" id="GO:0005615">
    <property type="term" value="C:extracellular space"/>
    <property type="evidence" value="ECO:0007669"/>
    <property type="project" value="TreeGrafter"/>
</dbReference>
<dbReference type="SUPFAM" id="SSF53649">
    <property type="entry name" value="Alkaline phosphatase-like"/>
    <property type="match status" value="1"/>
</dbReference>